<evidence type="ECO:0000313" key="1">
    <source>
        <dbReference type="EMBL" id="KAB3533818.1"/>
    </source>
</evidence>
<proteinExistence type="predicted"/>
<dbReference type="RefSeq" id="WP_151861537.1">
    <property type="nucleotide sequence ID" value="NZ_WBZC01000038.1"/>
</dbReference>
<evidence type="ECO:0000313" key="2">
    <source>
        <dbReference type="Proteomes" id="UP000432715"/>
    </source>
</evidence>
<sequence>MKEFTDVPIVKDFKEAYKNGFRCVYYEEDQNSDNFNVYLKNFETEKTKTIKSTKEEGEILKKYLNSI</sequence>
<keyword evidence="2" id="KW-1185">Reference proteome</keyword>
<dbReference type="OrthoDB" id="2062385at2"/>
<organism evidence="1 2">
    <name type="scientific">Alkaliphilus pronyensis</name>
    <dbReference type="NCBI Taxonomy" id="1482732"/>
    <lineage>
        <taxon>Bacteria</taxon>
        <taxon>Bacillati</taxon>
        <taxon>Bacillota</taxon>
        <taxon>Clostridia</taxon>
        <taxon>Peptostreptococcales</taxon>
        <taxon>Natronincolaceae</taxon>
        <taxon>Alkaliphilus</taxon>
    </lineage>
</organism>
<name>A0A6I0EXH7_9FIRM</name>
<dbReference type="AlphaFoldDB" id="A0A6I0EXH7"/>
<dbReference type="EMBL" id="WBZC01000038">
    <property type="protein sequence ID" value="KAB3533818.1"/>
    <property type="molecule type" value="Genomic_DNA"/>
</dbReference>
<accession>A0A6I0EXH7</accession>
<protein>
    <recommendedName>
        <fullName evidence="3">DUF5659 domain-containing protein</fullName>
    </recommendedName>
</protein>
<reference evidence="1 2" key="1">
    <citation type="submission" date="2019-10" db="EMBL/GenBank/DDBJ databases">
        <title>Alkaliphilus serpentinus sp. nov. and Alkaliphilus pronyensis sp. nov., two novel anaerobic alkaliphilic species isolated from the serpentinized-hosted hydrothermal field of the Prony Bay (New Caledonia).</title>
        <authorList>
            <person name="Postec A."/>
        </authorList>
    </citation>
    <scope>NUCLEOTIDE SEQUENCE [LARGE SCALE GENOMIC DNA]</scope>
    <source>
        <strain evidence="1 2">LacV</strain>
    </source>
</reference>
<gene>
    <name evidence="1" type="ORF">F8154_10345</name>
</gene>
<comment type="caution">
    <text evidence="1">The sequence shown here is derived from an EMBL/GenBank/DDBJ whole genome shotgun (WGS) entry which is preliminary data.</text>
</comment>
<dbReference type="Proteomes" id="UP000432715">
    <property type="component" value="Unassembled WGS sequence"/>
</dbReference>
<evidence type="ECO:0008006" key="3">
    <source>
        <dbReference type="Google" id="ProtNLM"/>
    </source>
</evidence>